<feature type="transmembrane region" description="Helical" evidence="9">
    <location>
        <begin position="140"/>
        <end position="162"/>
    </location>
</feature>
<dbReference type="Proteomes" id="UP000824024">
    <property type="component" value="Unassembled WGS sequence"/>
</dbReference>
<keyword evidence="5 9" id="KW-0812">Transmembrane</keyword>
<feature type="transmembrane region" description="Helical" evidence="9">
    <location>
        <begin position="16"/>
        <end position="39"/>
    </location>
</feature>
<evidence type="ECO:0000256" key="3">
    <source>
        <dbReference type="ARBA" id="ARBA00022449"/>
    </source>
</evidence>
<proteinExistence type="inferred from homology"/>
<keyword evidence="4" id="KW-1003">Cell membrane</keyword>
<feature type="transmembrane region" description="Helical" evidence="9">
    <location>
        <begin position="246"/>
        <end position="265"/>
    </location>
</feature>
<dbReference type="GO" id="GO:0005886">
    <property type="term" value="C:plasma membrane"/>
    <property type="evidence" value="ECO:0007669"/>
    <property type="project" value="UniProtKB-SubCell"/>
</dbReference>
<keyword evidence="2" id="KW-0813">Transport</keyword>
<evidence type="ECO:0000256" key="8">
    <source>
        <dbReference type="ARBA" id="ARBA00038435"/>
    </source>
</evidence>
<gene>
    <name evidence="11" type="ORF">IAA08_09400</name>
</gene>
<dbReference type="Pfam" id="PF03553">
    <property type="entry name" value="Na_H_antiporter"/>
    <property type="match status" value="1"/>
</dbReference>
<dbReference type="EMBL" id="DXCH01000261">
    <property type="protein sequence ID" value="HIZ08137.1"/>
    <property type="molecule type" value="Genomic_DNA"/>
</dbReference>
<comment type="subcellular location">
    <subcellularLocation>
        <location evidence="1">Cell membrane</location>
        <topology evidence="1">Multi-pass membrane protein</topology>
    </subcellularLocation>
</comment>
<organism evidence="11 12">
    <name type="scientific">Candidatus Eubacterium avistercoris</name>
    <dbReference type="NCBI Taxonomy" id="2838567"/>
    <lineage>
        <taxon>Bacteria</taxon>
        <taxon>Bacillati</taxon>
        <taxon>Bacillota</taxon>
        <taxon>Clostridia</taxon>
        <taxon>Eubacteriales</taxon>
        <taxon>Eubacteriaceae</taxon>
        <taxon>Eubacterium</taxon>
    </lineage>
</organism>
<evidence type="ECO:0000313" key="11">
    <source>
        <dbReference type="EMBL" id="HIZ08137.1"/>
    </source>
</evidence>
<dbReference type="InterPro" id="IPR052180">
    <property type="entry name" value="NhaC_Na-H+_Antiporter"/>
</dbReference>
<dbReference type="GO" id="GO:0015297">
    <property type="term" value="F:antiporter activity"/>
    <property type="evidence" value="ECO:0007669"/>
    <property type="project" value="UniProtKB-KW"/>
</dbReference>
<keyword evidence="3" id="KW-0050">Antiport</keyword>
<feature type="domain" description="Na+/H+ antiporter NhaC-like C-terminal" evidence="10">
    <location>
        <begin position="23"/>
        <end position="227"/>
    </location>
</feature>
<feature type="transmembrane region" description="Helical" evidence="9">
    <location>
        <begin position="45"/>
        <end position="66"/>
    </location>
</feature>
<evidence type="ECO:0000313" key="12">
    <source>
        <dbReference type="Proteomes" id="UP000824024"/>
    </source>
</evidence>
<dbReference type="InterPro" id="IPR018461">
    <property type="entry name" value="Na/H_Antiport_NhaC-like_C"/>
</dbReference>
<evidence type="ECO:0000256" key="1">
    <source>
        <dbReference type="ARBA" id="ARBA00004651"/>
    </source>
</evidence>
<evidence type="ECO:0000256" key="4">
    <source>
        <dbReference type="ARBA" id="ARBA00022475"/>
    </source>
</evidence>
<accession>A0A9D2D3V5</accession>
<evidence type="ECO:0000256" key="7">
    <source>
        <dbReference type="ARBA" id="ARBA00023136"/>
    </source>
</evidence>
<feature type="transmembrane region" description="Helical" evidence="9">
    <location>
        <begin position="207"/>
        <end position="226"/>
    </location>
</feature>
<protein>
    <submittedName>
        <fullName evidence="11">Na+/H+ antiporter NhaC family protein</fullName>
    </submittedName>
</protein>
<evidence type="ECO:0000256" key="5">
    <source>
        <dbReference type="ARBA" id="ARBA00022692"/>
    </source>
</evidence>
<dbReference type="AlphaFoldDB" id="A0A9D2D3V5"/>
<dbReference type="PANTHER" id="PTHR33451:SF5">
    <property type="entry name" value="NA+_H+ ANTIPORTER"/>
    <property type="match status" value="1"/>
</dbReference>
<keyword evidence="6 9" id="KW-1133">Transmembrane helix</keyword>
<evidence type="ECO:0000256" key="2">
    <source>
        <dbReference type="ARBA" id="ARBA00022448"/>
    </source>
</evidence>
<reference evidence="11" key="2">
    <citation type="submission" date="2021-04" db="EMBL/GenBank/DDBJ databases">
        <authorList>
            <person name="Gilroy R."/>
        </authorList>
    </citation>
    <scope>NUCLEOTIDE SEQUENCE</scope>
    <source>
        <strain evidence="11">CHK192-9172</strain>
    </source>
</reference>
<reference evidence="11" key="1">
    <citation type="journal article" date="2021" name="PeerJ">
        <title>Extensive microbial diversity within the chicken gut microbiome revealed by metagenomics and culture.</title>
        <authorList>
            <person name="Gilroy R."/>
            <person name="Ravi A."/>
            <person name="Getino M."/>
            <person name="Pursley I."/>
            <person name="Horton D.L."/>
            <person name="Alikhan N.F."/>
            <person name="Baker D."/>
            <person name="Gharbi K."/>
            <person name="Hall N."/>
            <person name="Watson M."/>
            <person name="Adriaenssens E.M."/>
            <person name="Foster-Nyarko E."/>
            <person name="Jarju S."/>
            <person name="Secka A."/>
            <person name="Antonio M."/>
            <person name="Oren A."/>
            <person name="Chaudhuri R.R."/>
            <person name="La Ragione R."/>
            <person name="Hildebrand F."/>
            <person name="Pallen M.J."/>
        </authorList>
    </citation>
    <scope>NUCLEOTIDE SEQUENCE</scope>
    <source>
        <strain evidence="11">CHK192-9172</strain>
    </source>
</reference>
<evidence type="ECO:0000256" key="6">
    <source>
        <dbReference type="ARBA" id="ARBA00022989"/>
    </source>
</evidence>
<evidence type="ECO:0000256" key="9">
    <source>
        <dbReference type="SAM" id="Phobius"/>
    </source>
</evidence>
<dbReference type="PANTHER" id="PTHR33451">
    <property type="entry name" value="MALATE-2H(+)/NA(+)-LACTATE ANTIPORTER"/>
    <property type="match status" value="1"/>
</dbReference>
<feature type="non-terminal residue" evidence="11">
    <location>
        <position position="266"/>
    </location>
</feature>
<sequence length="266" mass="28002">MQKVSNRQSDRTKANGFALIPIGVFLVLYVGSGIYFQYIEGQDQGFYVMPVVVAFTIAILIALLQNRKYSFDDKLKIMAAGMGNENIAVMIMIFLLAGAFSSVATAAGGSESVAYLLLSFIPGRQVVFGFFLISCILSMAMGTSCGTISVLVPVALAAAGAADLNIPLILGSIVGGAMFGDNLSFISDTTIAATKTQGCEMKDKFKANFKIACPAAVITGMILLFTGGTDAAVQQHPFHVWQALPYFAVLVMAVIGLNVLLVLGAG</sequence>
<keyword evidence="7 9" id="KW-0472">Membrane</keyword>
<comment type="similarity">
    <text evidence="8">Belongs to the NhaC Na(+)/H(+) (TC 2.A.35) antiporter family.</text>
</comment>
<feature type="transmembrane region" description="Helical" evidence="9">
    <location>
        <begin position="87"/>
        <end position="107"/>
    </location>
</feature>
<comment type="caution">
    <text evidence="11">The sequence shown here is derived from an EMBL/GenBank/DDBJ whole genome shotgun (WGS) entry which is preliminary data.</text>
</comment>
<evidence type="ECO:0000259" key="10">
    <source>
        <dbReference type="Pfam" id="PF03553"/>
    </source>
</evidence>
<name>A0A9D2D3V5_9FIRM</name>